<dbReference type="STRING" id="590646.G3B0D4"/>
<evidence type="ECO:0000256" key="4">
    <source>
        <dbReference type="ARBA" id="ARBA00022989"/>
    </source>
</evidence>
<evidence type="ECO:0000256" key="5">
    <source>
        <dbReference type="ARBA" id="ARBA00023136"/>
    </source>
</evidence>
<evidence type="ECO:0000256" key="1">
    <source>
        <dbReference type="ARBA" id="ARBA00004389"/>
    </source>
</evidence>
<dbReference type="InterPro" id="IPR018253">
    <property type="entry name" value="DnaJ_domain_CS"/>
</dbReference>
<protein>
    <recommendedName>
        <fullName evidence="7">J domain-containing protein</fullName>
    </recommendedName>
</protein>
<dbReference type="GO" id="GO:0005789">
    <property type="term" value="C:endoplasmic reticulum membrane"/>
    <property type="evidence" value="ECO:0007669"/>
    <property type="project" value="UniProtKB-SubCell"/>
</dbReference>
<dbReference type="InterPro" id="IPR036869">
    <property type="entry name" value="J_dom_sf"/>
</dbReference>
<dbReference type="Pfam" id="PF00226">
    <property type="entry name" value="DnaJ"/>
    <property type="match status" value="1"/>
</dbReference>
<dbReference type="Gene3D" id="1.10.287.110">
    <property type="entry name" value="DnaJ domain"/>
    <property type="match status" value="1"/>
</dbReference>
<evidence type="ECO:0000259" key="7">
    <source>
        <dbReference type="PROSITE" id="PS50076"/>
    </source>
</evidence>
<comment type="subcellular location">
    <subcellularLocation>
        <location evidence="1">Endoplasmic reticulum membrane</location>
        <topology evidence="1">Single-pass membrane protein</topology>
    </subcellularLocation>
</comment>
<keyword evidence="3" id="KW-0256">Endoplasmic reticulum</keyword>
<sequence>MSHTADQEKLVLKVLSYKPHQFYEILEVSKSANDGEIKKSYRKLAIKLHPDKNPHPRAAEAFKIVNKAWSVLSDPDKKSIFDSTGADPDTRFNPSMSSASARTAGGASPFGGQSFGQPADFDDIFNIFFGGAPGGRRGGGQTFSFGNNGFTFQSFGGPGSGFQSFPRQRQSQRQSQPRADPEAATDLLTNLKQLLPILLFVLISVIPTLFAEPSVPDYSFTPSTKFNSQRTTPTLNIPFYVNDQFIQKKSYTDKQMKTFDYKIETSFIQDKRTKCSREQMIRNQLFEEAQGWFSTDQRKLERAQNYPMPNCEVLKQYNLI</sequence>
<dbReference type="InterPro" id="IPR001623">
    <property type="entry name" value="DnaJ_domain"/>
</dbReference>
<dbReference type="OrthoDB" id="1507364at2759"/>
<dbReference type="EMBL" id="GL996514">
    <property type="protein sequence ID" value="EGV65372.1"/>
    <property type="molecule type" value="Genomic_DNA"/>
</dbReference>
<reference evidence="8 9" key="1">
    <citation type="journal article" date="2011" name="Proc. Natl. Acad. Sci. U.S.A.">
        <title>Comparative genomics of xylose-fermenting fungi for enhanced biofuel production.</title>
        <authorList>
            <person name="Wohlbach D.J."/>
            <person name="Kuo A."/>
            <person name="Sato T.K."/>
            <person name="Potts K.M."/>
            <person name="Salamov A.A."/>
            <person name="LaButti K.M."/>
            <person name="Sun H."/>
            <person name="Clum A."/>
            <person name="Pangilinan J.L."/>
            <person name="Lindquist E.A."/>
            <person name="Lucas S."/>
            <person name="Lapidus A."/>
            <person name="Jin M."/>
            <person name="Gunawan C."/>
            <person name="Balan V."/>
            <person name="Dale B.E."/>
            <person name="Jeffries T.W."/>
            <person name="Zinkel R."/>
            <person name="Barry K.W."/>
            <person name="Grigoriev I.V."/>
            <person name="Gasch A.P."/>
        </authorList>
    </citation>
    <scope>NUCLEOTIDE SEQUENCE [LARGE SCALE GENOMIC DNA]</scope>
    <source>
        <strain evidence="9">ATCC 10573 / BCRC 21748 / CBS 615 / JCM 9827 / NBRC 10315 / NRRL Y-1498 / VKM Y-70</strain>
    </source>
</reference>
<dbReference type="PRINTS" id="PR00625">
    <property type="entry name" value="JDOMAIN"/>
</dbReference>
<evidence type="ECO:0000256" key="3">
    <source>
        <dbReference type="ARBA" id="ARBA00022824"/>
    </source>
</evidence>
<dbReference type="SMART" id="SM00271">
    <property type="entry name" value="DnaJ"/>
    <property type="match status" value="1"/>
</dbReference>
<dbReference type="PROSITE" id="PS00636">
    <property type="entry name" value="DNAJ_1"/>
    <property type="match status" value="1"/>
</dbReference>
<evidence type="ECO:0000256" key="2">
    <source>
        <dbReference type="ARBA" id="ARBA00022692"/>
    </source>
</evidence>
<dbReference type="PROSITE" id="PS50076">
    <property type="entry name" value="DNAJ_2"/>
    <property type="match status" value="1"/>
</dbReference>
<dbReference type="AlphaFoldDB" id="G3B0D4"/>
<dbReference type="InterPro" id="IPR015399">
    <property type="entry name" value="DUF1977_DnaJ-like"/>
</dbReference>
<feature type="region of interest" description="Disordered" evidence="6">
    <location>
        <begin position="161"/>
        <end position="182"/>
    </location>
</feature>
<feature type="region of interest" description="Disordered" evidence="6">
    <location>
        <begin position="80"/>
        <end position="112"/>
    </location>
</feature>
<name>G3B0D4_CANTC</name>
<dbReference type="Pfam" id="PF09320">
    <property type="entry name" value="DUF1977"/>
    <property type="match status" value="1"/>
</dbReference>
<dbReference type="PANTHER" id="PTHR43908">
    <property type="entry name" value="AT29763P-RELATED"/>
    <property type="match status" value="1"/>
</dbReference>
<dbReference type="GO" id="GO:0030544">
    <property type="term" value="F:Hsp70 protein binding"/>
    <property type="evidence" value="ECO:0007669"/>
    <property type="project" value="TreeGrafter"/>
</dbReference>
<accession>G3B0D4</accession>
<keyword evidence="4" id="KW-1133">Transmembrane helix</keyword>
<dbReference type="InterPro" id="IPR051100">
    <property type="entry name" value="DnaJ_subfamily_B/C"/>
</dbReference>
<dbReference type="eggNOG" id="KOG0714">
    <property type="taxonomic scope" value="Eukaryota"/>
</dbReference>
<dbReference type="CDD" id="cd06257">
    <property type="entry name" value="DnaJ"/>
    <property type="match status" value="1"/>
</dbReference>
<evidence type="ECO:0000256" key="6">
    <source>
        <dbReference type="SAM" id="MobiDB-lite"/>
    </source>
</evidence>
<feature type="domain" description="J" evidence="7">
    <location>
        <begin position="21"/>
        <end position="85"/>
    </location>
</feature>
<feature type="compositionally biased region" description="Low complexity" evidence="6">
    <location>
        <begin position="161"/>
        <end position="178"/>
    </location>
</feature>
<dbReference type="GO" id="GO:0071218">
    <property type="term" value="P:cellular response to misfolded protein"/>
    <property type="evidence" value="ECO:0007669"/>
    <property type="project" value="TreeGrafter"/>
</dbReference>
<dbReference type="Proteomes" id="UP000000707">
    <property type="component" value="Unassembled WGS sequence"/>
</dbReference>
<dbReference type="SUPFAM" id="SSF46565">
    <property type="entry name" value="Chaperone J-domain"/>
    <property type="match status" value="1"/>
</dbReference>
<keyword evidence="2" id="KW-0812">Transmembrane</keyword>
<organism evidence="9">
    <name type="scientific">Candida tenuis (strain ATCC 10573 / BCRC 21748 / CBS 615 / JCM 9827 / NBRC 10315 / NRRL Y-1498 / VKM Y-70)</name>
    <name type="common">Yeast</name>
    <name type="synonym">Yamadazyma tenuis</name>
    <dbReference type="NCBI Taxonomy" id="590646"/>
    <lineage>
        <taxon>Eukaryota</taxon>
        <taxon>Fungi</taxon>
        <taxon>Dikarya</taxon>
        <taxon>Ascomycota</taxon>
        <taxon>Saccharomycotina</taxon>
        <taxon>Pichiomycetes</taxon>
        <taxon>Debaryomycetaceae</taxon>
        <taxon>Yamadazyma</taxon>
    </lineage>
</organism>
<proteinExistence type="predicted"/>
<feature type="compositionally biased region" description="Low complexity" evidence="6">
    <location>
        <begin position="95"/>
        <end position="107"/>
    </location>
</feature>
<keyword evidence="5" id="KW-0472">Membrane</keyword>
<gene>
    <name evidence="8" type="ORF">CANTEDRAFT_119689</name>
</gene>
<evidence type="ECO:0000313" key="8">
    <source>
        <dbReference type="EMBL" id="EGV65372.1"/>
    </source>
</evidence>
<evidence type="ECO:0000313" key="9">
    <source>
        <dbReference type="Proteomes" id="UP000000707"/>
    </source>
</evidence>
<keyword evidence="9" id="KW-1185">Reference proteome</keyword>
<dbReference type="PANTHER" id="PTHR43908:SF3">
    <property type="entry name" value="AT29763P-RELATED"/>
    <property type="match status" value="1"/>
</dbReference>